<name>A0A7R9EK01_9NEOP</name>
<accession>A0A7R9EK01</accession>
<gene>
    <name evidence="1" type="ORF">TMSB3V08_LOCUS12077</name>
</gene>
<evidence type="ECO:0000313" key="1">
    <source>
        <dbReference type="EMBL" id="CAD7435431.1"/>
    </source>
</evidence>
<protein>
    <submittedName>
        <fullName evidence="1">Uncharacterized protein</fullName>
    </submittedName>
</protein>
<organism evidence="1">
    <name type="scientific">Timema monikensis</name>
    <dbReference type="NCBI Taxonomy" id="170555"/>
    <lineage>
        <taxon>Eukaryota</taxon>
        <taxon>Metazoa</taxon>
        <taxon>Ecdysozoa</taxon>
        <taxon>Arthropoda</taxon>
        <taxon>Hexapoda</taxon>
        <taxon>Insecta</taxon>
        <taxon>Pterygota</taxon>
        <taxon>Neoptera</taxon>
        <taxon>Polyneoptera</taxon>
        <taxon>Phasmatodea</taxon>
        <taxon>Timematodea</taxon>
        <taxon>Timematoidea</taxon>
        <taxon>Timematidae</taxon>
        <taxon>Timema</taxon>
    </lineage>
</organism>
<sequence length="157" mass="17441">MLILVSSETLNCYEKHHQQVVSATNLMVSALDKEIEKILASKINDMFKWTLNQQVLQHYLHFSQHSPTLENSATTPLEVSVLPIHAVLNTVAVQAPCQYIRAFSECLDTDQSTAPRVEGGYAAPTITKRRHSHEVWVVGSNTIATSKENGSSDPAQR</sequence>
<reference evidence="1" key="1">
    <citation type="submission" date="2020-11" db="EMBL/GenBank/DDBJ databases">
        <authorList>
            <person name="Tran Van P."/>
        </authorList>
    </citation>
    <scope>NUCLEOTIDE SEQUENCE</scope>
</reference>
<dbReference type="EMBL" id="OB800130">
    <property type="protein sequence ID" value="CAD7435431.1"/>
    <property type="molecule type" value="Genomic_DNA"/>
</dbReference>
<proteinExistence type="predicted"/>
<dbReference type="AlphaFoldDB" id="A0A7R9EK01"/>